<reference evidence="3" key="1">
    <citation type="submission" date="2012-05" db="EMBL/GenBank/DDBJ databases">
        <title>Whole Genome Assembly of Lutzomyia longipalpis.</title>
        <authorList>
            <person name="Richards S."/>
            <person name="Qu C."/>
            <person name="Dillon R."/>
            <person name="Worley K."/>
            <person name="Scherer S."/>
            <person name="Batterton M."/>
            <person name="Taylor A."/>
            <person name="Hawes A."/>
            <person name="Hernandez B."/>
            <person name="Kovar C."/>
            <person name="Mandapat C."/>
            <person name="Pham C."/>
            <person name="Qu C."/>
            <person name="Jing C."/>
            <person name="Bess C."/>
            <person name="Bandaranaike D."/>
            <person name="Ngo D."/>
            <person name="Ongeri F."/>
            <person name="Arias F."/>
            <person name="Lara F."/>
            <person name="Weissenberger G."/>
            <person name="Kamau G."/>
            <person name="Han H."/>
            <person name="Shen H."/>
            <person name="Dinh H."/>
            <person name="Khalil I."/>
            <person name="Jones J."/>
            <person name="Shafer J."/>
            <person name="Jayaseelan J."/>
            <person name="Quiroz J."/>
            <person name="Blankenburg K."/>
            <person name="Nguyen L."/>
            <person name="Jackson L."/>
            <person name="Francisco L."/>
            <person name="Tang L.-Y."/>
            <person name="Pu L.-L."/>
            <person name="Perales L."/>
            <person name="Lorensuhewa L."/>
            <person name="Munidasa M."/>
            <person name="Coyle M."/>
            <person name="Taylor M."/>
            <person name="Puazo M."/>
            <person name="Firestine M."/>
            <person name="Scheel M."/>
            <person name="Javaid M."/>
            <person name="Wang M."/>
            <person name="Li M."/>
            <person name="Tabassum N."/>
            <person name="Saada N."/>
            <person name="Osuji N."/>
            <person name="Aqrawi P."/>
            <person name="Fu Q."/>
            <person name="Thornton R."/>
            <person name="Raj R."/>
            <person name="Goodspeed R."/>
            <person name="Mata R."/>
            <person name="Najjar R."/>
            <person name="Gubbala S."/>
            <person name="Lee S."/>
            <person name="Denson S."/>
            <person name="Patil S."/>
            <person name="Macmil S."/>
            <person name="Qi S."/>
            <person name="Matskevitch T."/>
            <person name="Palculict T."/>
            <person name="Mathew T."/>
            <person name="Vee V."/>
            <person name="Velamala V."/>
            <person name="Korchina V."/>
            <person name="Cai W."/>
            <person name="Liu W."/>
            <person name="Dai W."/>
            <person name="Zou X."/>
            <person name="Zhu Y."/>
            <person name="Zhang Y."/>
            <person name="Wu Y.-Q."/>
            <person name="Xin Y."/>
            <person name="Nazarath L."/>
            <person name="Kovar C."/>
            <person name="Han Y."/>
            <person name="Muzny D."/>
            <person name="Gibbs R."/>
        </authorList>
    </citation>
    <scope>NUCLEOTIDE SEQUENCE [LARGE SCALE GENOMIC DNA]</scope>
    <source>
        <strain evidence="3">Jacobina</strain>
    </source>
</reference>
<evidence type="ECO:0000313" key="2">
    <source>
        <dbReference type="EnsemblMetazoa" id="LLOJ005381-PA"/>
    </source>
</evidence>
<dbReference type="Proteomes" id="UP000092461">
    <property type="component" value="Unassembled WGS sequence"/>
</dbReference>
<name>A0A1B0CL94_LUTLO</name>
<keyword evidence="3" id="KW-1185">Reference proteome</keyword>
<protein>
    <submittedName>
        <fullName evidence="1">Putative juvenile hormone esterase-binding protein</fullName>
    </submittedName>
</protein>
<dbReference type="EMBL" id="AJWK01017049">
    <property type="status" value="NOT_ANNOTATED_CDS"/>
    <property type="molecule type" value="Genomic_DNA"/>
</dbReference>
<dbReference type="GO" id="GO:0005743">
    <property type="term" value="C:mitochondrial inner membrane"/>
    <property type="evidence" value="ECO:0007669"/>
    <property type="project" value="TreeGrafter"/>
</dbReference>
<dbReference type="EnsemblMetazoa" id="LLOJ005381-RA">
    <property type="protein sequence ID" value="LLOJ005381-PA"/>
    <property type="gene ID" value="LLOJ005381"/>
</dbReference>
<reference evidence="1" key="2">
    <citation type="journal article" date="2020" name="BMC">
        <title>Leishmania infection induces a limited differential gene expression in the sand fly midgut.</title>
        <authorList>
            <person name="Coutinho-Abreu I.V."/>
            <person name="Serafim T.D."/>
            <person name="Meneses C."/>
            <person name="Kamhawi S."/>
            <person name="Oliveira F."/>
            <person name="Valenzuela J.G."/>
        </authorList>
    </citation>
    <scope>NUCLEOTIDE SEQUENCE</scope>
    <source>
        <strain evidence="1">Jacobina</strain>
        <tissue evidence="1">Midgut</tissue>
    </source>
</reference>
<organism evidence="2 3">
    <name type="scientific">Lutzomyia longipalpis</name>
    <name type="common">Sand fly</name>
    <dbReference type="NCBI Taxonomy" id="7200"/>
    <lineage>
        <taxon>Eukaryota</taxon>
        <taxon>Metazoa</taxon>
        <taxon>Ecdysozoa</taxon>
        <taxon>Arthropoda</taxon>
        <taxon>Hexapoda</taxon>
        <taxon>Insecta</taxon>
        <taxon>Pterygota</taxon>
        <taxon>Neoptera</taxon>
        <taxon>Endopterygota</taxon>
        <taxon>Diptera</taxon>
        <taxon>Nematocera</taxon>
        <taxon>Psychodoidea</taxon>
        <taxon>Psychodidae</taxon>
        <taxon>Lutzomyia</taxon>
        <taxon>Lutzomyia</taxon>
    </lineage>
</organism>
<proteinExistence type="predicted"/>
<dbReference type="EMBL" id="AJWK01017050">
    <property type="status" value="NOT_ANNOTATED_CDS"/>
    <property type="molecule type" value="Genomic_DNA"/>
</dbReference>
<dbReference type="AlphaFoldDB" id="A0A1B0CL94"/>
<dbReference type="PANTHER" id="PTHR13333">
    <property type="entry name" value="M-AAA PROTEASE-INTERACTING PROTEIN 1, MITOCHONDRIAL"/>
    <property type="match status" value="1"/>
</dbReference>
<evidence type="ECO:0000313" key="1">
    <source>
        <dbReference type="EMBL" id="MBC1173718.1"/>
    </source>
</evidence>
<dbReference type="EMBL" id="GITU01005015">
    <property type="protein sequence ID" value="MBC1173718.1"/>
    <property type="molecule type" value="Transcribed_RNA"/>
</dbReference>
<dbReference type="PANTHER" id="PTHR13333:SF5">
    <property type="entry name" value="M-AAA PROTEASE-INTERACTING PROTEIN 1, MITOCHONDRIAL"/>
    <property type="match status" value="1"/>
</dbReference>
<evidence type="ECO:0000313" key="3">
    <source>
        <dbReference type="Proteomes" id="UP000092461"/>
    </source>
</evidence>
<reference evidence="2" key="3">
    <citation type="submission" date="2020-05" db="UniProtKB">
        <authorList>
            <consortium name="EnsemblMetazoa"/>
        </authorList>
    </citation>
    <scope>IDENTIFICATION</scope>
    <source>
        <strain evidence="2">Jacobina</strain>
    </source>
</reference>
<dbReference type="VEuPathDB" id="VectorBase:LLONM1_005525"/>
<accession>A0A1B0CL94</accession>
<sequence length="489" mass="56954">MLRNLWAFRSHQRVPVHRIHRSRPRSSTQCGILWDSSRAVSTNDTPSDPKKRSLPPLMDFPEIVWPTVFKSMRNWILVNFIIRPYIDREFSMPDFVLGAKQALQAVSTKLSDGDTTDLTDLLSRECATEITASIRKMSVAQRHEIRVIKEDVYFSFPYQVGIIFDDDSGEETAAQKRWVEITMIFHALRGLRDMQERGETPPINLGLLPDYRDKISICNYRFIKEFTKGKESDWTINVRMLRNLWAFRSHQRVPVHWIHRSRPRSSTQCGILWNSSRAVSTNDTPSDQKKRSLPPLMDFPEIVWPTVFKSMRNWILVNFIIRPYIDREFSMPDFVLGAKQALQAVSTKLSDGDTTDLTDLLSRECATEITASIRKMSVAQRHEIRVIKEDVYFSFPYQVGIIFDDDSGEETAAQKRWVEITMIFHALRGLRDMQERGETPPINLGLLPDYRDKISICNYRFIKEFTKGKESDWTINVVNHFKPNDLLDE</sequence>
<dbReference type="GO" id="GO:0043022">
    <property type="term" value="F:ribosome binding"/>
    <property type="evidence" value="ECO:0007669"/>
    <property type="project" value="TreeGrafter"/>
</dbReference>
<dbReference type="GO" id="GO:0032979">
    <property type="term" value="P:protein insertion into mitochondrial inner membrane from matrix"/>
    <property type="evidence" value="ECO:0007669"/>
    <property type="project" value="TreeGrafter"/>
</dbReference>
<dbReference type="VEuPathDB" id="VectorBase:LLOJ005381"/>